<reference evidence="3" key="1">
    <citation type="submission" date="2021-10" db="EMBL/GenBank/DDBJ databases">
        <authorList>
            <person name="Gelman D."/>
            <person name="Alkalay-Oren S."/>
            <person name="Coppenhagen-Glazer S."/>
            <person name="Hazan R."/>
        </authorList>
    </citation>
    <scope>NUCLEOTIDE SEQUENCE</scope>
</reference>
<sequence length="76" mass="8603">MSDYLTAHELADLVGCKPNQRAAMARWLDRNHWRYVTDANGLPKVARAYHDQKLGLSTSKPKSTRYDAGPNLQAFN</sequence>
<evidence type="ECO:0000259" key="2">
    <source>
        <dbReference type="Pfam" id="PF13986"/>
    </source>
</evidence>
<evidence type="ECO:0000313" key="3">
    <source>
        <dbReference type="EMBL" id="UEW68601.1"/>
    </source>
</evidence>
<keyword evidence="4" id="KW-1185">Reference proteome</keyword>
<feature type="domain" description="DUF4224" evidence="2">
    <location>
        <begin position="5"/>
        <end position="49"/>
    </location>
</feature>
<dbReference type="EMBL" id="OK665842">
    <property type="protein sequence ID" value="UEW68601.1"/>
    <property type="molecule type" value="Genomic_DNA"/>
</dbReference>
<dbReference type="InterPro" id="IPR025319">
    <property type="entry name" value="DUF4224"/>
</dbReference>
<organism evidence="3 4">
    <name type="scientific">Burkholderia phage BgManors32</name>
    <dbReference type="NCBI Taxonomy" id="2894335"/>
    <lineage>
        <taxon>Viruses</taxon>
        <taxon>Duplodnaviria</taxon>
        <taxon>Heunggongvirae</taxon>
        <taxon>Uroviricota</taxon>
        <taxon>Caudoviricetes</taxon>
        <taxon>Bigmanorsvirus</taxon>
        <taxon>Bigmanorsvirus bgmanors32</taxon>
    </lineage>
</organism>
<accession>A0AAE8YFK2</accession>
<dbReference type="Proteomes" id="UP000828188">
    <property type="component" value="Segment"/>
</dbReference>
<dbReference type="Pfam" id="PF13986">
    <property type="entry name" value="DUF4224"/>
    <property type="match status" value="1"/>
</dbReference>
<dbReference type="KEGG" id="vg:77944346"/>
<protein>
    <recommendedName>
        <fullName evidence="2">DUF4224 domain-containing protein</fullName>
    </recommendedName>
</protein>
<evidence type="ECO:0000313" key="4">
    <source>
        <dbReference type="Proteomes" id="UP000828188"/>
    </source>
</evidence>
<feature type="region of interest" description="Disordered" evidence="1">
    <location>
        <begin position="56"/>
        <end position="76"/>
    </location>
</feature>
<dbReference type="RefSeq" id="YP_010668203.1">
    <property type="nucleotide sequence ID" value="NC_070955.1"/>
</dbReference>
<proteinExistence type="predicted"/>
<name>A0AAE8YFK2_9CAUD</name>
<evidence type="ECO:0000256" key="1">
    <source>
        <dbReference type="SAM" id="MobiDB-lite"/>
    </source>
</evidence>
<dbReference type="GeneID" id="77944346"/>